<evidence type="ECO:0000256" key="1">
    <source>
        <dbReference type="SAM" id="MobiDB-lite"/>
    </source>
</evidence>
<proteinExistence type="predicted"/>
<comment type="caution">
    <text evidence="2">The sequence shown here is derived from an EMBL/GenBank/DDBJ whole genome shotgun (WGS) entry which is preliminary data.</text>
</comment>
<evidence type="ECO:0000313" key="3">
    <source>
        <dbReference type="Proteomes" id="UP000324748"/>
    </source>
</evidence>
<gene>
    <name evidence="2" type="ORF">PGT21_019125</name>
</gene>
<dbReference type="EMBL" id="VSWC01000171">
    <property type="protein sequence ID" value="KAA1070639.1"/>
    <property type="molecule type" value="Genomic_DNA"/>
</dbReference>
<keyword evidence="3" id="KW-1185">Reference proteome</keyword>
<protein>
    <submittedName>
        <fullName evidence="2">Uncharacterized protein</fullName>
    </submittedName>
</protein>
<dbReference type="AlphaFoldDB" id="A0A5B0M2Y7"/>
<feature type="region of interest" description="Disordered" evidence="1">
    <location>
        <begin position="153"/>
        <end position="211"/>
    </location>
</feature>
<reference evidence="2 3" key="1">
    <citation type="submission" date="2019-05" db="EMBL/GenBank/DDBJ databases">
        <title>Emergence of the Ug99 lineage of the wheat stem rust pathogen through somatic hybridization.</title>
        <authorList>
            <person name="Li F."/>
            <person name="Upadhyaya N.M."/>
            <person name="Sperschneider J."/>
            <person name="Matny O."/>
            <person name="Nguyen-Phuc H."/>
            <person name="Mago R."/>
            <person name="Raley C."/>
            <person name="Miller M.E."/>
            <person name="Silverstein K.A.T."/>
            <person name="Henningsen E."/>
            <person name="Hirsch C.D."/>
            <person name="Visser B."/>
            <person name="Pretorius Z.A."/>
            <person name="Steffenson B.J."/>
            <person name="Schwessinger B."/>
            <person name="Dodds P.N."/>
            <person name="Figueroa M."/>
        </authorList>
    </citation>
    <scope>NUCLEOTIDE SEQUENCE [LARGE SCALE GENOMIC DNA]</scope>
    <source>
        <strain evidence="2">21-0</strain>
    </source>
</reference>
<feature type="compositionally biased region" description="Basic and acidic residues" evidence="1">
    <location>
        <begin position="202"/>
        <end position="211"/>
    </location>
</feature>
<evidence type="ECO:0000313" key="2">
    <source>
        <dbReference type="EMBL" id="KAA1070639.1"/>
    </source>
</evidence>
<dbReference type="Proteomes" id="UP000324748">
    <property type="component" value="Unassembled WGS sequence"/>
</dbReference>
<organism evidence="2 3">
    <name type="scientific">Puccinia graminis f. sp. tritici</name>
    <dbReference type="NCBI Taxonomy" id="56615"/>
    <lineage>
        <taxon>Eukaryota</taxon>
        <taxon>Fungi</taxon>
        <taxon>Dikarya</taxon>
        <taxon>Basidiomycota</taxon>
        <taxon>Pucciniomycotina</taxon>
        <taxon>Pucciniomycetes</taxon>
        <taxon>Pucciniales</taxon>
        <taxon>Pucciniaceae</taxon>
        <taxon>Puccinia</taxon>
    </lineage>
</organism>
<accession>A0A5B0M2Y7</accession>
<feature type="compositionally biased region" description="Acidic residues" evidence="1">
    <location>
        <begin position="163"/>
        <end position="201"/>
    </location>
</feature>
<sequence length="211" mass="24059">MSAHKISTRQLAAMIQQMQNSFQENSQVYAWMKQQMTEQLCKAHYTFADQHGYPRCYLDIIDKLGAHLDDKYLPQHEPEGLIYPTPPKNLPIYVCDIDWYEALSVSQKQIITNAKAAAFLQDANKSLLPTPVADEKLSDSQFNSKYLKKVLATDTKGDKPAVDNDDDDDDEATPSEGYFYEEGEAGDLYEESNKDEDDEMAEERKEEEING</sequence>
<name>A0A5B0M2Y7_PUCGR</name>